<feature type="region of interest" description="Disordered" evidence="2">
    <location>
        <begin position="187"/>
        <end position="228"/>
    </location>
</feature>
<feature type="compositionally biased region" description="Polar residues" evidence="2">
    <location>
        <begin position="201"/>
        <end position="217"/>
    </location>
</feature>
<dbReference type="PaxDb" id="4113-PGSC0003DMT400091834"/>
<proteinExistence type="predicted"/>
<evidence type="ECO:0000256" key="1">
    <source>
        <dbReference type="SAM" id="Coils"/>
    </source>
</evidence>
<protein>
    <submittedName>
        <fullName evidence="3">Uncharacterized protein</fullName>
    </submittedName>
</protein>
<dbReference type="Gramene" id="PGSC0003DMT400091834">
    <property type="protein sequence ID" value="PGSC0003DMT400091834"/>
    <property type="gene ID" value="PGSC0003DMG400041405"/>
</dbReference>
<organism evidence="3 4">
    <name type="scientific">Solanum tuberosum</name>
    <name type="common">Potato</name>
    <dbReference type="NCBI Taxonomy" id="4113"/>
    <lineage>
        <taxon>Eukaryota</taxon>
        <taxon>Viridiplantae</taxon>
        <taxon>Streptophyta</taxon>
        <taxon>Embryophyta</taxon>
        <taxon>Tracheophyta</taxon>
        <taxon>Spermatophyta</taxon>
        <taxon>Magnoliopsida</taxon>
        <taxon>eudicotyledons</taxon>
        <taxon>Gunneridae</taxon>
        <taxon>Pentapetalae</taxon>
        <taxon>asterids</taxon>
        <taxon>lamiids</taxon>
        <taxon>Solanales</taxon>
        <taxon>Solanaceae</taxon>
        <taxon>Solanoideae</taxon>
        <taxon>Solaneae</taxon>
        <taxon>Solanum</taxon>
    </lineage>
</organism>
<evidence type="ECO:0000313" key="3">
    <source>
        <dbReference type="EnsemblPlants" id="PGSC0003DMT400091834"/>
    </source>
</evidence>
<name>M1DNI0_SOLTU</name>
<sequence>MRFGVHILNFKHLEGETFHESWRRFKTLLIQRPTHEIPDLVLLECFYRSLNPGNKGLIDRLMPGGCEKYPYETATKFLDLVAKTNKDTEKDQQLIILLGQMDNLTQKVEELEDELHRSNWRTPTRSVTATKTSVWILALTEGLVKLEIVRSKVAGRSKLPRSKTKGITIKEDADMFTSKVSKLSTNGEKVKGKHKTLELTDASTDSNGFYRNDPNQSKSEDVDSDKEVMLIAQRAER</sequence>
<dbReference type="HOGENOM" id="CLU_029307_3_1_1"/>
<reference evidence="3" key="2">
    <citation type="submission" date="2015-06" db="UniProtKB">
        <authorList>
            <consortium name="EnsemblPlants"/>
        </authorList>
    </citation>
    <scope>IDENTIFICATION</scope>
    <source>
        <strain evidence="3">DM1-3 516 R44</strain>
    </source>
</reference>
<accession>M1DNI0</accession>
<evidence type="ECO:0000256" key="2">
    <source>
        <dbReference type="SAM" id="MobiDB-lite"/>
    </source>
</evidence>
<dbReference type="EnsemblPlants" id="PGSC0003DMT400091834">
    <property type="protein sequence ID" value="PGSC0003DMT400091834"/>
    <property type="gene ID" value="PGSC0003DMG400041405"/>
</dbReference>
<keyword evidence="1" id="KW-0175">Coiled coil</keyword>
<feature type="coiled-coil region" evidence="1">
    <location>
        <begin position="94"/>
        <end position="121"/>
    </location>
</feature>
<dbReference type="AlphaFoldDB" id="M1DNI0"/>
<dbReference type="Proteomes" id="UP000011115">
    <property type="component" value="Unassembled WGS sequence"/>
</dbReference>
<evidence type="ECO:0000313" key="4">
    <source>
        <dbReference type="Proteomes" id="UP000011115"/>
    </source>
</evidence>
<reference evidence="4" key="1">
    <citation type="journal article" date="2011" name="Nature">
        <title>Genome sequence and analysis of the tuber crop potato.</title>
        <authorList>
            <consortium name="The Potato Genome Sequencing Consortium"/>
        </authorList>
    </citation>
    <scope>NUCLEOTIDE SEQUENCE [LARGE SCALE GENOMIC DNA]</scope>
    <source>
        <strain evidence="4">cv. DM1-3 516 R44</strain>
    </source>
</reference>
<keyword evidence="4" id="KW-1185">Reference proteome</keyword>
<feature type="compositionally biased region" description="Basic and acidic residues" evidence="2">
    <location>
        <begin position="218"/>
        <end position="228"/>
    </location>
</feature>
<dbReference type="InParanoid" id="M1DNI0"/>